<protein>
    <recommendedName>
        <fullName evidence="2">Alpha/beta hydrolase</fullName>
    </recommendedName>
</protein>
<organism evidence="1">
    <name type="scientific">marine metagenome</name>
    <dbReference type="NCBI Taxonomy" id="408172"/>
    <lineage>
        <taxon>unclassified sequences</taxon>
        <taxon>metagenomes</taxon>
        <taxon>ecological metagenomes</taxon>
    </lineage>
</organism>
<name>A0A383EDF5_9ZZZZ</name>
<dbReference type="EMBL" id="UINC01224678">
    <property type="protein sequence ID" value="SVE54400.1"/>
    <property type="molecule type" value="Genomic_DNA"/>
</dbReference>
<accession>A0A383EDF5</accession>
<proteinExistence type="predicted"/>
<evidence type="ECO:0008006" key="2">
    <source>
        <dbReference type="Google" id="ProtNLM"/>
    </source>
</evidence>
<evidence type="ECO:0000313" key="1">
    <source>
        <dbReference type="EMBL" id="SVE54400.1"/>
    </source>
</evidence>
<reference evidence="1" key="1">
    <citation type="submission" date="2018-05" db="EMBL/GenBank/DDBJ databases">
        <authorList>
            <person name="Lanie J.A."/>
            <person name="Ng W.-L."/>
            <person name="Kazmierczak K.M."/>
            <person name="Andrzejewski T.M."/>
            <person name="Davidsen T.M."/>
            <person name="Wayne K.J."/>
            <person name="Tettelin H."/>
            <person name="Glass J.I."/>
            <person name="Rusch D."/>
            <person name="Podicherti R."/>
            <person name="Tsui H.-C.T."/>
            <person name="Winkler M.E."/>
        </authorList>
    </citation>
    <scope>NUCLEOTIDE SEQUENCE</scope>
</reference>
<sequence>FSHLLAPAVLTVDLQRKQNAPLLLIHANGGINPWLRC</sequence>
<feature type="non-terminal residue" evidence="1">
    <location>
        <position position="1"/>
    </location>
</feature>
<dbReference type="AlphaFoldDB" id="A0A383EDF5"/>
<gene>
    <name evidence="1" type="ORF">METZ01_LOCUS507254</name>
</gene>